<dbReference type="AlphaFoldDB" id="A0A073IQT1"/>
<keyword evidence="2" id="KW-0560">Oxidoreductase</keyword>
<dbReference type="PANTHER" id="PTHR43673:SF10">
    <property type="entry name" value="NADH DEHYDROGENASE_NAD(P)H NITROREDUCTASE XCC3605-RELATED"/>
    <property type="match status" value="1"/>
</dbReference>
<protein>
    <recommendedName>
        <fullName evidence="3">Nitroreductase domain-containing protein</fullName>
    </recommendedName>
</protein>
<dbReference type="eggNOG" id="COG0778">
    <property type="taxonomic scope" value="Bacteria"/>
</dbReference>
<comment type="similarity">
    <text evidence="1">Belongs to the nitroreductase family.</text>
</comment>
<sequence>MEKFIELAKKRGSCRAFTDKAVEKELLLSCVEAASLAPSACNSQPWKFTIVTDPEKRKELAELTHDTGFNQWADKAPAFIVVSEDAHPAVIKSVADRYGESRFSEGDVGMATAYLLLQAEELGLGSCVIGTFVDAKVKRLLGISEADTARAIIALGYPAEAPRPKKRKGVEEIAKII</sequence>
<evidence type="ECO:0000313" key="5">
    <source>
        <dbReference type="Proteomes" id="UP000027665"/>
    </source>
</evidence>
<dbReference type="GO" id="GO:0016491">
    <property type="term" value="F:oxidoreductase activity"/>
    <property type="evidence" value="ECO:0007669"/>
    <property type="project" value="UniProtKB-KW"/>
</dbReference>
<dbReference type="STRING" id="2754.EH55_05595"/>
<dbReference type="OrthoDB" id="9812105at2"/>
<reference evidence="4 5" key="1">
    <citation type="submission" date="2014-04" db="EMBL/GenBank/DDBJ databases">
        <title>Draft Genome Sequence of Synergistes jonesii.</title>
        <authorList>
            <person name="Coil D.A."/>
            <person name="Eisen J.A."/>
            <person name="Holland-Moritz H.E."/>
        </authorList>
    </citation>
    <scope>NUCLEOTIDE SEQUENCE [LARGE SCALE GENOMIC DNA]</scope>
    <source>
        <strain evidence="4 5">78-1</strain>
    </source>
</reference>
<evidence type="ECO:0000256" key="1">
    <source>
        <dbReference type="ARBA" id="ARBA00007118"/>
    </source>
</evidence>
<dbReference type="EMBL" id="JMKI01000035">
    <property type="protein sequence ID" value="KEJ92099.1"/>
    <property type="molecule type" value="Genomic_DNA"/>
</dbReference>
<name>A0A073IQT1_9BACT</name>
<dbReference type="InterPro" id="IPR000415">
    <property type="entry name" value="Nitroreductase-like"/>
</dbReference>
<proteinExistence type="inferred from homology"/>
<comment type="caution">
    <text evidence="4">The sequence shown here is derived from an EMBL/GenBank/DDBJ whole genome shotgun (WGS) entry which is preliminary data.</text>
</comment>
<feature type="domain" description="Nitroreductase" evidence="3">
    <location>
        <begin position="9"/>
        <end position="67"/>
    </location>
</feature>
<evidence type="ECO:0000259" key="3">
    <source>
        <dbReference type="Pfam" id="PF00881"/>
    </source>
</evidence>
<dbReference type="GeneID" id="90983759"/>
<gene>
    <name evidence="4" type="ORF">EH55_05595</name>
</gene>
<dbReference type="RefSeq" id="WP_037976471.1">
    <property type="nucleotide sequence ID" value="NZ_JMKI01000035.1"/>
</dbReference>
<keyword evidence="5" id="KW-1185">Reference proteome</keyword>
<evidence type="ECO:0000313" key="4">
    <source>
        <dbReference type="EMBL" id="KEJ92099.1"/>
    </source>
</evidence>
<dbReference type="Pfam" id="PF00881">
    <property type="entry name" value="Nitroreductase"/>
    <property type="match status" value="1"/>
</dbReference>
<evidence type="ECO:0000256" key="2">
    <source>
        <dbReference type="ARBA" id="ARBA00023002"/>
    </source>
</evidence>
<organism evidence="4 5">
    <name type="scientific">Synergistes jonesii</name>
    <dbReference type="NCBI Taxonomy" id="2754"/>
    <lineage>
        <taxon>Bacteria</taxon>
        <taxon>Thermotogati</taxon>
        <taxon>Synergistota</taxon>
        <taxon>Synergistia</taxon>
        <taxon>Synergistales</taxon>
        <taxon>Synergistaceae</taxon>
        <taxon>Synergistes</taxon>
    </lineage>
</organism>
<dbReference type="PANTHER" id="PTHR43673">
    <property type="entry name" value="NAD(P)H NITROREDUCTASE YDGI-RELATED"/>
    <property type="match status" value="1"/>
</dbReference>
<dbReference type="SUPFAM" id="SSF55469">
    <property type="entry name" value="FMN-dependent nitroreductase-like"/>
    <property type="match status" value="1"/>
</dbReference>
<dbReference type="Proteomes" id="UP000027665">
    <property type="component" value="Unassembled WGS sequence"/>
</dbReference>
<accession>A0A073IQT1</accession>
<dbReference type="Gene3D" id="3.40.109.10">
    <property type="entry name" value="NADH Oxidase"/>
    <property type="match status" value="1"/>
</dbReference>
<dbReference type="InterPro" id="IPR029479">
    <property type="entry name" value="Nitroreductase"/>
</dbReference>